<comment type="caution">
    <text evidence="2">The sequence shown here is derived from an EMBL/GenBank/DDBJ whole genome shotgun (WGS) entry which is preliminary data.</text>
</comment>
<dbReference type="InterPro" id="IPR037401">
    <property type="entry name" value="SnoaL-like"/>
</dbReference>
<accession>A0ABP7XFF5</accession>
<dbReference type="Proteomes" id="UP001500459">
    <property type="component" value="Unassembled WGS sequence"/>
</dbReference>
<reference evidence="3" key="1">
    <citation type="journal article" date="2019" name="Int. J. Syst. Evol. Microbiol.">
        <title>The Global Catalogue of Microorganisms (GCM) 10K type strain sequencing project: providing services to taxonomists for standard genome sequencing and annotation.</title>
        <authorList>
            <consortium name="The Broad Institute Genomics Platform"/>
            <consortium name="The Broad Institute Genome Sequencing Center for Infectious Disease"/>
            <person name="Wu L."/>
            <person name="Ma J."/>
        </authorList>
    </citation>
    <scope>NUCLEOTIDE SEQUENCE [LARGE SCALE GENOMIC DNA]</scope>
    <source>
        <strain evidence="3">JCM 17106</strain>
    </source>
</reference>
<dbReference type="EMBL" id="BAABCW010000004">
    <property type="protein sequence ID" value="GAA4114623.1"/>
    <property type="molecule type" value="Genomic_DNA"/>
</dbReference>
<protein>
    <recommendedName>
        <fullName evidence="1">SnoaL-like domain-containing protein</fullName>
    </recommendedName>
</protein>
<evidence type="ECO:0000313" key="3">
    <source>
        <dbReference type="Proteomes" id="UP001500459"/>
    </source>
</evidence>
<dbReference type="InterPro" id="IPR032710">
    <property type="entry name" value="NTF2-like_dom_sf"/>
</dbReference>
<feature type="domain" description="SnoaL-like" evidence="1">
    <location>
        <begin position="19"/>
        <end position="114"/>
    </location>
</feature>
<keyword evidence="3" id="KW-1185">Reference proteome</keyword>
<dbReference type="RefSeq" id="WP_344925978.1">
    <property type="nucleotide sequence ID" value="NZ_BAABCW010000004.1"/>
</dbReference>
<organism evidence="2 3">
    <name type="scientific">Aquimarina addita</name>
    <dbReference type="NCBI Taxonomy" id="870485"/>
    <lineage>
        <taxon>Bacteria</taxon>
        <taxon>Pseudomonadati</taxon>
        <taxon>Bacteroidota</taxon>
        <taxon>Flavobacteriia</taxon>
        <taxon>Flavobacteriales</taxon>
        <taxon>Flavobacteriaceae</taxon>
        <taxon>Aquimarina</taxon>
    </lineage>
</organism>
<dbReference type="Pfam" id="PF12680">
    <property type="entry name" value="SnoaL_2"/>
    <property type="match status" value="1"/>
</dbReference>
<evidence type="ECO:0000259" key="1">
    <source>
        <dbReference type="Pfam" id="PF12680"/>
    </source>
</evidence>
<evidence type="ECO:0000313" key="2">
    <source>
        <dbReference type="EMBL" id="GAA4114623.1"/>
    </source>
</evidence>
<dbReference type="SUPFAM" id="SSF54427">
    <property type="entry name" value="NTF2-like"/>
    <property type="match status" value="1"/>
</dbReference>
<proteinExistence type="predicted"/>
<name>A0ABP7XFF5_9FLAO</name>
<sequence>MSKTAKEIVTSFYETDLIHTPEAFSEYLHPEVQLDWTSSFGFRKKNLEDIKMLFEGMSTSFETLRCEISHLVSEKSMVTLRGSYIARLIENPEKEEVIAHCMAIWELKDDKLYRGYMISQHGDNSKESLASFLSK</sequence>
<gene>
    <name evidence="2" type="ORF">GCM10022393_14220</name>
</gene>
<dbReference type="Gene3D" id="3.10.450.50">
    <property type="match status" value="1"/>
</dbReference>